<comment type="caution">
    <text evidence="3">The sequence shown here is derived from an EMBL/GenBank/DDBJ whole genome shotgun (WGS) entry which is preliminary data.</text>
</comment>
<keyword evidence="2" id="KW-1133">Transmembrane helix</keyword>
<reference evidence="3 4" key="1">
    <citation type="submission" date="2014-07" db="EMBL/GenBank/DDBJ databases">
        <title>Draft Genome Sequence of Gephyronic Acid Producer, Cystobacter violaceus Strain Cb vi76.</title>
        <authorList>
            <person name="Stevens D.C."/>
            <person name="Young J."/>
            <person name="Carmichael R."/>
            <person name="Tan J."/>
            <person name="Taylor R.E."/>
        </authorList>
    </citation>
    <scope>NUCLEOTIDE SEQUENCE [LARGE SCALE GENOMIC DNA]</scope>
    <source>
        <strain evidence="3 4">Cb vi76</strain>
    </source>
</reference>
<proteinExistence type="predicted"/>
<dbReference type="EMBL" id="JPMI01000227">
    <property type="protein sequence ID" value="KFA90004.1"/>
    <property type="molecule type" value="Genomic_DNA"/>
</dbReference>
<feature type="compositionally biased region" description="Pro residues" evidence="1">
    <location>
        <begin position="201"/>
        <end position="212"/>
    </location>
</feature>
<dbReference type="AlphaFoldDB" id="A0A084SNG9"/>
<protein>
    <submittedName>
        <fullName evidence="3">Uncharacterized protein</fullName>
    </submittedName>
</protein>
<evidence type="ECO:0000313" key="4">
    <source>
        <dbReference type="Proteomes" id="UP000028547"/>
    </source>
</evidence>
<organism evidence="3 4">
    <name type="scientific">Archangium violaceum Cb vi76</name>
    <dbReference type="NCBI Taxonomy" id="1406225"/>
    <lineage>
        <taxon>Bacteria</taxon>
        <taxon>Pseudomonadati</taxon>
        <taxon>Myxococcota</taxon>
        <taxon>Myxococcia</taxon>
        <taxon>Myxococcales</taxon>
        <taxon>Cystobacterineae</taxon>
        <taxon>Archangiaceae</taxon>
        <taxon>Archangium</taxon>
    </lineage>
</organism>
<name>A0A084SNG9_9BACT</name>
<feature type="region of interest" description="Disordered" evidence="1">
    <location>
        <begin position="193"/>
        <end position="212"/>
    </location>
</feature>
<gene>
    <name evidence="3" type="ORF">Q664_30935</name>
</gene>
<dbReference type="Proteomes" id="UP000028547">
    <property type="component" value="Unassembled WGS sequence"/>
</dbReference>
<feature type="transmembrane region" description="Helical" evidence="2">
    <location>
        <begin position="37"/>
        <end position="59"/>
    </location>
</feature>
<evidence type="ECO:0000256" key="1">
    <source>
        <dbReference type="SAM" id="MobiDB-lite"/>
    </source>
</evidence>
<sequence length="212" mass="23120">MTALVILTAYVVLGAVAAVCAFVQKRGSTLAERLGQALLALALWPFLLPLLLSPGDAALRVERGHQSARARRLDEVTGRLEECWRQAAVESAWAADQAREHRLLDGFVSRLRTQERRLLEMEVALASAPASVKERLTRLYEHAAAELEHSIGLVEELAAQLTLLRFSGLGNPSATRVERSHIEELLLRIEALAEASQPGPSETPPPAQVARA</sequence>
<accession>A0A084SNG9</accession>
<keyword evidence="2" id="KW-0472">Membrane</keyword>
<keyword evidence="2" id="KW-0812">Transmembrane</keyword>
<dbReference type="RefSeq" id="WP_043403487.1">
    <property type="nucleotide sequence ID" value="NZ_JPMI01000227.1"/>
</dbReference>
<evidence type="ECO:0000256" key="2">
    <source>
        <dbReference type="SAM" id="Phobius"/>
    </source>
</evidence>
<evidence type="ECO:0000313" key="3">
    <source>
        <dbReference type="EMBL" id="KFA90004.1"/>
    </source>
</evidence>